<dbReference type="PANTHER" id="PTHR43394">
    <property type="entry name" value="ATP-DEPENDENT PERMEASE MDL1, MITOCHONDRIAL"/>
    <property type="match status" value="1"/>
</dbReference>
<evidence type="ECO:0000256" key="8">
    <source>
        <dbReference type="SAM" id="Phobius"/>
    </source>
</evidence>
<dbReference type="CDD" id="cd18575">
    <property type="entry name" value="ABC_6TM_bac_exporter_ABCB8_10_like"/>
    <property type="match status" value="1"/>
</dbReference>
<accession>A0ABS3IYB8</accession>
<keyword evidence="5 11" id="KW-0067">ATP-binding</keyword>
<dbReference type="Proteomes" id="UP000664288">
    <property type="component" value="Unassembled WGS sequence"/>
</dbReference>
<dbReference type="InterPro" id="IPR027417">
    <property type="entry name" value="P-loop_NTPase"/>
</dbReference>
<keyword evidence="3 8" id="KW-0812">Transmembrane</keyword>
<reference evidence="11 12" key="1">
    <citation type="submission" date="2021-03" db="EMBL/GenBank/DDBJ databases">
        <title>Whole genome sequence of Jiella sp. MQZ13P-4.</title>
        <authorList>
            <person name="Tuo L."/>
        </authorList>
    </citation>
    <scope>NUCLEOTIDE SEQUENCE [LARGE SCALE GENOMIC DNA]</scope>
    <source>
        <strain evidence="11 12">MQZ13P-4</strain>
    </source>
</reference>
<dbReference type="InterPro" id="IPR011918">
    <property type="entry name" value="ABC_MsbA_ATP-bd"/>
</dbReference>
<dbReference type="InterPro" id="IPR003593">
    <property type="entry name" value="AAA+_ATPase"/>
</dbReference>
<dbReference type="SUPFAM" id="SSF90123">
    <property type="entry name" value="ABC transporter transmembrane region"/>
    <property type="match status" value="1"/>
</dbReference>
<evidence type="ECO:0000259" key="9">
    <source>
        <dbReference type="PROSITE" id="PS50893"/>
    </source>
</evidence>
<gene>
    <name evidence="11" type="ORF">J1C47_01970</name>
</gene>
<dbReference type="SUPFAM" id="SSF52540">
    <property type="entry name" value="P-loop containing nucleoside triphosphate hydrolases"/>
    <property type="match status" value="1"/>
</dbReference>
<evidence type="ECO:0000256" key="1">
    <source>
        <dbReference type="ARBA" id="ARBA00004651"/>
    </source>
</evidence>
<dbReference type="NCBIfam" id="TIGR02204">
    <property type="entry name" value="MsbA_rel"/>
    <property type="match status" value="1"/>
</dbReference>
<evidence type="ECO:0000256" key="7">
    <source>
        <dbReference type="ARBA" id="ARBA00023136"/>
    </source>
</evidence>
<dbReference type="InterPro" id="IPR011527">
    <property type="entry name" value="ABC1_TM_dom"/>
</dbReference>
<keyword evidence="12" id="KW-1185">Reference proteome</keyword>
<sequence>MSRGSGSFDRFQNRVRAYTSDAGPAQGPGGHACPAPGEWTTEFVLGDEKTAGNGRSSTRRNLKPLGSLVPFLGRYKAMVAGACFFLALAAVTTLSLPLAVRRVIDHGFIESDTGLINDYFGMLMVLAAVLAIASAGRYFFVITLGERVVADLRKHVFAHLAKLSPTFYDTVESGEIVSRLAADTTQVKAAVGATASVFLRNAILFLGALAMMIATSPALSLIVIAAIPFIVLPLVAFGRGVRRKSRHAQDTLATATAYASEAIGAMRTVQAFTSERAVTGRFGAAVDEAFGAARASIKARALLTAIAIFLIFASVVAVLWIGASRVTAGTLSPGTLSQFLLYAVFAAGALGQLSEVWGELSLAAGAAERLSELLEERPVIVAPQSPVALPVPASGRLSFEDVSFAYPSRPDLPTLNGLSFSVEPGETVAIVGPSGAGKSTVFALIERYYDPVSGRILVDGVDLTAADPLELRTRIALVPQDTVIFAASARDNIAFGDPGASDAAIAAAARQALAEGFVTALPEGYRTLLGERGVTLSGGQRQRIAIARALLRDAPILLLDEATSALDAESEVLVQRALDELMVGRTTLVIAHRLSTVLKADRILVLDQGRLVEEGTHQSLIAKGGIYARLARLQFEAGRLDDAAE</sequence>
<evidence type="ECO:0000256" key="3">
    <source>
        <dbReference type="ARBA" id="ARBA00022692"/>
    </source>
</evidence>
<dbReference type="SMART" id="SM00382">
    <property type="entry name" value="AAA"/>
    <property type="match status" value="1"/>
</dbReference>
<evidence type="ECO:0000313" key="11">
    <source>
        <dbReference type="EMBL" id="MBO0902397.1"/>
    </source>
</evidence>
<evidence type="ECO:0000313" key="12">
    <source>
        <dbReference type="Proteomes" id="UP000664288"/>
    </source>
</evidence>
<feature type="transmembrane region" description="Helical" evidence="8">
    <location>
        <begin position="119"/>
        <end position="144"/>
    </location>
</feature>
<comment type="subcellular location">
    <subcellularLocation>
        <location evidence="1">Cell membrane</location>
        <topology evidence="1">Multi-pass membrane protein</topology>
    </subcellularLocation>
</comment>
<dbReference type="Pfam" id="PF00005">
    <property type="entry name" value="ABC_tran"/>
    <property type="match status" value="1"/>
</dbReference>
<dbReference type="Gene3D" id="1.20.1560.10">
    <property type="entry name" value="ABC transporter type 1, transmembrane domain"/>
    <property type="match status" value="1"/>
</dbReference>
<organism evidence="11 12">
    <name type="scientific">Jiella sonneratiae</name>
    <dbReference type="NCBI Taxonomy" id="2816856"/>
    <lineage>
        <taxon>Bacteria</taxon>
        <taxon>Pseudomonadati</taxon>
        <taxon>Pseudomonadota</taxon>
        <taxon>Alphaproteobacteria</taxon>
        <taxon>Hyphomicrobiales</taxon>
        <taxon>Aurantimonadaceae</taxon>
        <taxon>Jiella</taxon>
    </lineage>
</organism>
<dbReference type="Pfam" id="PF00664">
    <property type="entry name" value="ABC_membrane"/>
    <property type="match status" value="1"/>
</dbReference>
<feature type="domain" description="ABC transmembrane type-1" evidence="10">
    <location>
        <begin position="80"/>
        <end position="362"/>
    </location>
</feature>
<dbReference type="GO" id="GO:0005524">
    <property type="term" value="F:ATP binding"/>
    <property type="evidence" value="ECO:0007669"/>
    <property type="project" value="UniProtKB-KW"/>
</dbReference>
<dbReference type="PROSITE" id="PS50893">
    <property type="entry name" value="ABC_TRANSPORTER_2"/>
    <property type="match status" value="1"/>
</dbReference>
<keyword evidence="6 8" id="KW-1133">Transmembrane helix</keyword>
<evidence type="ECO:0000256" key="5">
    <source>
        <dbReference type="ARBA" id="ARBA00022840"/>
    </source>
</evidence>
<evidence type="ECO:0000259" key="10">
    <source>
        <dbReference type="PROSITE" id="PS50929"/>
    </source>
</evidence>
<feature type="transmembrane region" description="Helical" evidence="8">
    <location>
        <begin position="301"/>
        <end position="323"/>
    </location>
</feature>
<dbReference type="PROSITE" id="PS00211">
    <property type="entry name" value="ABC_TRANSPORTER_1"/>
    <property type="match status" value="1"/>
</dbReference>
<protein>
    <submittedName>
        <fullName evidence="11">ATP-binding cassette domain-containing protein</fullName>
    </submittedName>
</protein>
<proteinExistence type="inferred from homology"/>
<comment type="caution">
    <text evidence="11">The sequence shown here is derived from an EMBL/GenBank/DDBJ whole genome shotgun (WGS) entry which is preliminary data.</text>
</comment>
<keyword evidence="4" id="KW-0547">Nucleotide-binding</keyword>
<dbReference type="InterPro" id="IPR039421">
    <property type="entry name" value="Type_1_exporter"/>
</dbReference>
<feature type="transmembrane region" description="Helical" evidence="8">
    <location>
        <begin position="77"/>
        <end position="99"/>
    </location>
</feature>
<dbReference type="Gene3D" id="3.40.50.300">
    <property type="entry name" value="P-loop containing nucleotide triphosphate hydrolases"/>
    <property type="match status" value="1"/>
</dbReference>
<dbReference type="PROSITE" id="PS50929">
    <property type="entry name" value="ABC_TM1F"/>
    <property type="match status" value="1"/>
</dbReference>
<evidence type="ECO:0000256" key="6">
    <source>
        <dbReference type="ARBA" id="ARBA00022989"/>
    </source>
</evidence>
<feature type="domain" description="ABC transporter" evidence="9">
    <location>
        <begin position="397"/>
        <end position="633"/>
    </location>
</feature>
<evidence type="ECO:0000256" key="4">
    <source>
        <dbReference type="ARBA" id="ARBA00022741"/>
    </source>
</evidence>
<feature type="transmembrane region" description="Helical" evidence="8">
    <location>
        <begin position="219"/>
        <end position="237"/>
    </location>
</feature>
<dbReference type="InterPro" id="IPR003439">
    <property type="entry name" value="ABC_transporter-like_ATP-bd"/>
</dbReference>
<dbReference type="PANTHER" id="PTHR43394:SF1">
    <property type="entry name" value="ATP-BINDING CASSETTE SUB-FAMILY B MEMBER 10, MITOCHONDRIAL"/>
    <property type="match status" value="1"/>
</dbReference>
<name>A0ABS3IYB8_9HYPH</name>
<dbReference type="InterPro" id="IPR036640">
    <property type="entry name" value="ABC1_TM_sf"/>
</dbReference>
<dbReference type="EMBL" id="JAFMPY010000001">
    <property type="protein sequence ID" value="MBO0902397.1"/>
    <property type="molecule type" value="Genomic_DNA"/>
</dbReference>
<dbReference type="InterPro" id="IPR017871">
    <property type="entry name" value="ABC_transporter-like_CS"/>
</dbReference>
<evidence type="ECO:0000256" key="2">
    <source>
        <dbReference type="ARBA" id="ARBA00005417"/>
    </source>
</evidence>
<comment type="similarity">
    <text evidence="2">Belongs to the ABC transporter superfamily.</text>
</comment>
<keyword evidence="7 8" id="KW-0472">Membrane</keyword>
<feature type="transmembrane region" description="Helical" evidence="8">
    <location>
        <begin position="189"/>
        <end position="213"/>
    </location>
</feature>